<keyword evidence="1" id="KW-0378">Hydrolase</keyword>
<organism evidence="4 5">
    <name type="scientific">Rubinisphaera brasiliensis (strain ATCC 49424 / DSM 5305 / JCM 21570 / IAM 15109 / NBRC 103401 / IFAM 1448)</name>
    <name type="common">Planctomyces brasiliensis</name>
    <dbReference type="NCBI Taxonomy" id="756272"/>
    <lineage>
        <taxon>Bacteria</taxon>
        <taxon>Pseudomonadati</taxon>
        <taxon>Planctomycetota</taxon>
        <taxon>Planctomycetia</taxon>
        <taxon>Planctomycetales</taxon>
        <taxon>Planctomycetaceae</taxon>
        <taxon>Rubinisphaera</taxon>
    </lineage>
</organism>
<dbReference type="PANTHER" id="PTHR47572:SF4">
    <property type="entry name" value="LACTONASE DRP35"/>
    <property type="match status" value="1"/>
</dbReference>
<dbReference type="Pfam" id="PF08450">
    <property type="entry name" value="SGL"/>
    <property type="match status" value="1"/>
</dbReference>
<dbReference type="InterPro" id="IPR051262">
    <property type="entry name" value="SMP-30/CGR1_Lactonase"/>
</dbReference>
<accession>F0SS93</accession>
<evidence type="ECO:0000313" key="4">
    <source>
        <dbReference type="EMBL" id="ADY58104.1"/>
    </source>
</evidence>
<evidence type="ECO:0000259" key="3">
    <source>
        <dbReference type="Pfam" id="PF08450"/>
    </source>
</evidence>
<feature type="chain" id="PRO_5003260832" evidence="2">
    <location>
        <begin position="22"/>
        <end position="299"/>
    </location>
</feature>
<dbReference type="eggNOG" id="COG3386">
    <property type="taxonomic scope" value="Bacteria"/>
</dbReference>
<dbReference type="PANTHER" id="PTHR47572">
    <property type="entry name" value="LIPOPROTEIN-RELATED"/>
    <property type="match status" value="1"/>
</dbReference>
<dbReference type="Gene3D" id="2.120.10.30">
    <property type="entry name" value="TolB, C-terminal domain"/>
    <property type="match status" value="1"/>
</dbReference>
<dbReference type="Proteomes" id="UP000006860">
    <property type="component" value="Chromosome"/>
</dbReference>
<dbReference type="HOGENOM" id="CLU_036110_0_1_0"/>
<dbReference type="OrthoDB" id="272794at2"/>
<gene>
    <name evidence="4" type="ordered locus">Plabr_0477</name>
</gene>
<dbReference type="RefSeq" id="WP_013626848.1">
    <property type="nucleotide sequence ID" value="NC_015174.1"/>
</dbReference>
<evidence type="ECO:0000256" key="1">
    <source>
        <dbReference type="ARBA" id="ARBA00022801"/>
    </source>
</evidence>
<dbReference type="EMBL" id="CP002546">
    <property type="protein sequence ID" value="ADY58104.1"/>
    <property type="molecule type" value="Genomic_DNA"/>
</dbReference>
<feature type="signal peptide" evidence="2">
    <location>
        <begin position="1"/>
        <end position="21"/>
    </location>
</feature>
<dbReference type="KEGG" id="pbs:Plabr_0477"/>
<proteinExistence type="predicted"/>
<dbReference type="InterPro" id="IPR013658">
    <property type="entry name" value="SGL"/>
</dbReference>
<evidence type="ECO:0000256" key="2">
    <source>
        <dbReference type="SAM" id="SignalP"/>
    </source>
</evidence>
<feature type="domain" description="SMP-30/Gluconolactonase/LRE-like region" evidence="3">
    <location>
        <begin position="45"/>
        <end position="279"/>
    </location>
</feature>
<evidence type="ECO:0000313" key="5">
    <source>
        <dbReference type="Proteomes" id="UP000006860"/>
    </source>
</evidence>
<dbReference type="AlphaFoldDB" id="F0SS93"/>
<keyword evidence="5" id="KW-1185">Reference proteome</keyword>
<dbReference type="GO" id="GO:0016787">
    <property type="term" value="F:hydrolase activity"/>
    <property type="evidence" value="ECO:0007669"/>
    <property type="project" value="UniProtKB-KW"/>
</dbReference>
<reference evidence="5" key="1">
    <citation type="submission" date="2011-02" db="EMBL/GenBank/DDBJ databases">
        <title>The complete genome of Planctomyces brasiliensis DSM 5305.</title>
        <authorList>
            <person name="Lucas S."/>
            <person name="Copeland A."/>
            <person name="Lapidus A."/>
            <person name="Bruce D."/>
            <person name="Goodwin L."/>
            <person name="Pitluck S."/>
            <person name="Kyrpides N."/>
            <person name="Mavromatis K."/>
            <person name="Pagani I."/>
            <person name="Ivanova N."/>
            <person name="Ovchinnikova G."/>
            <person name="Lu M."/>
            <person name="Detter J.C."/>
            <person name="Han C."/>
            <person name="Land M."/>
            <person name="Hauser L."/>
            <person name="Markowitz V."/>
            <person name="Cheng J.-F."/>
            <person name="Hugenholtz P."/>
            <person name="Woyke T."/>
            <person name="Wu D."/>
            <person name="Tindall B."/>
            <person name="Pomrenke H.G."/>
            <person name="Brambilla E."/>
            <person name="Klenk H.-P."/>
            <person name="Eisen J.A."/>
        </authorList>
    </citation>
    <scope>NUCLEOTIDE SEQUENCE [LARGE SCALE GENOMIC DNA]</scope>
    <source>
        <strain evidence="5">ATCC 49424 / DSM 5305 / JCM 21570 / NBRC 103401 / IFAM 1448</strain>
    </source>
</reference>
<dbReference type="InterPro" id="IPR011042">
    <property type="entry name" value="6-blade_b-propeller_TolB-like"/>
</dbReference>
<protein>
    <submittedName>
        <fullName evidence="4">SMP-30/Gluconolaconase/LRE-like region-containing protein</fullName>
    </submittedName>
</protein>
<name>F0SS93_RUBBR</name>
<sequence>MPRSIVLSCLLTLVATGSAFAQDMPLSDVLIPGEGWELVSEGHKFTEGPAADADGLVYFVDVPNSKIFRIEADGQVTTVDENAERTSGLSFSSGGKLYACRNGGKKVVVYPDPKNDPAQVKVLAEDVTVNDLVADRAGGVYFTDPKNSRVVYVDPGQRLHVVAENLNPNGITLWSDYGTLVVTEGTEQWLWAFRVEPGGLLSGRGPYYSVVQIPSGEEKTRADGMAVDDDGRLYLASAAGLQVFDNTGRYSGTILKPQDAFLSNVIFGGPKFDTLYVTCQDKVYKRKVQPTGRPAWLPK</sequence>
<dbReference type="SUPFAM" id="SSF63829">
    <property type="entry name" value="Calcium-dependent phosphotriesterase"/>
    <property type="match status" value="1"/>
</dbReference>
<dbReference type="STRING" id="756272.Plabr_0477"/>
<keyword evidence="2" id="KW-0732">Signal</keyword>